<evidence type="ECO:0000259" key="2">
    <source>
        <dbReference type="Pfam" id="PF07317"/>
    </source>
</evidence>
<dbReference type="GO" id="GO:0035438">
    <property type="term" value="F:cyclic-di-GMP binding"/>
    <property type="evidence" value="ECO:0007669"/>
    <property type="project" value="InterPro"/>
</dbReference>
<dbReference type="InterPro" id="IPR009875">
    <property type="entry name" value="PilZ_domain"/>
</dbReference>
<evidence type="ECO:0000313" key="4">
    <source>
        <dbReference type="Proteomes" id="UP000293433"/>
    </source>
</evidence>
<feature type="domain" description="PilZ" evidence="1">
    <location>
        <begin position="162"/>
        <end position="248"/>
    </location>
</feature>
<reference evidence="3 4" key="1">
    <citation type="submission" date="2019-02" db="EMBL/GenBank/DDBJ databases">
        <title>Genomic Encyclopedia of Type Strains, Phase IV (KMG-IV): sequencing the most valuable type-strain genomes for metagenomic binning, comparative biology and taxonomic classification.</title>
        <authorList>
            <person name="Goeker M."/>
        </authorList>
    </citation>
    <scope>NUCLEOTIDE SEQUENCE [LARGE SCALE GENOMIC DNA]</scope>
    <source>
        <strain evidence="3 4">DSM 10617</strain>
    </source>
</reference>
<name>A0A4Q7LCZ8_9BURK</name>
<dbReference type="Proteomes" id="UP000293433">
    <property type="component" value="Unassembled WGS sequence"/>
</dbReference>
<evidence type="ECO:0000313" key="3">
    <source>
        <dbReference type="EMBL" id="RZS47590.1"/>
    </source>
</evidence>
<feature type="domain" description="Type III secretion system flagellar brake protein YcgR PilZN" evidence="2">
    <location>
        <begin position="19"/>
        <end position="109"/>
    </location>
</feature>
<dbReference type="InterPro" id="IPR009926">
    <property type="entry name" value="T3SS_YcgR_PilZN"/>
</dbReference>
<protein>
    <submittedName>
        <fullName evidence="3">C-di-GMP-binding flagellar brake protein YcgR</fullName>
    </submittedName>
</protein>
<evidence type="ECO:0000259" key="1">
    <source>
        <dbReference type="Pfam" id="PF07238"/>
    </source>
</evidence>
<dbReference type="Pfam" id="PF07238">
    <property type="entry name" value="PilZ"/>
    <property type="match status" value="1"/>
</dbReference>
<keyword evidence="4" id="KW-1185">Reference proteome</keyword>
<dbReference type="Gene3D" id="2.40.10.220">
    <property type="entry name" value="predicted glycosyltransferase like domains"/>
    <property type="match status" value="1"/>
</dbReference>
<comment type="caution">
    <text evidence="3">The sequence shown here is derived from an EMBL/GenBank/DDBJ whole genome shotgun (WGS) entry which is preliminary data.</text>
</comment>
<keyword evidence="3" id="KW-0282">Flagellum</keyword>
<organism evidence="3 4">
    <name type="scientific">Sphaerotilus mobilis</name>
    <dbReference type="NCBI Taxonomy" id="47994"/>
    <lineage>
        <taxon>Bacteria</taxon>
        <taxon>Pseudomonadati</taxon>
        <taxon>Pseudomonadota</taxon>
        <taxon>Betaproteobacteria</taxon>
        <taxon>Burkholderiales</taxon>
        <taxon>Sphaerotilaceae</taxon>
        <taxon>Sphaerotilus</taxon>
    </lineage>
</organism>
<keyword evidence="3" id="KW-0969">Cilium</keyword>
<proteinExistence type="predicted"/>
<gene>
    <name evidence="3" type="ORF">EV685_3800</name>
</gene>
<dbReference type="AlphaFoldDB" id="A0A4Q7LCZ8"/>
<sequence>MMLTAPATAPRERATSEHRIAADLAVRAHLVELIGQGVAVTLVTPSGTTLSARLIHEDTTARELRFEPLGDAAALHRLGEAEEAVVVAYLASIKLQFDLIGLRVCDGELVACYPRELFRFQRRNAFRVRTEPPPQLAAKFGQLQPILTGGPELLLGDPAVPASRRRLRVLDLSHGGLSLLLPAPDPTLALGTRIPAASLELTPSLPIHIALRVVRSEALSGPDGPRRLGCEMEGLSGVAARTLQRWIDEWQVQAKVMAG</sequence>
<dbReference type="EMBL" id="SGWV01000012">
    <property type="protein sequence ID" value="RZS47590.1"/>
    <property type="molecule type" value="Genomic_DNA"/>
</dbReference>
<accession>A0A4Q7LCZ8</accession>
<dbReference type="OrthoDB" id="5572581at2"/>
<keyword evidence="3" id="KW-0966">Cell projection</keyword>
<dbReference type="Pfam" id="PF07317">
    <property type="entry name" value="PilZN"/>
    <property type="match status" value="1"/>
</dbReference>